<evidence type="ECO:0008006" key="2">
    <source>
        <dbReference type="Google" id="ProtNLM"/>
    </source>
</evidence>
<feature type="non-terminal residue" evidence="1">
    <location>
        <position position="144"/>
    </location>
</feature>
<reference evidence="1" key="1">
    <citation type="journal article" date="2014" name="Front. Microbiol.">
        <title>High frequency of phylogenetically diverse reductive dehalogenase-homologous genes in deep subseafloor sedimentary metagenomes.</title>
        <authorList>
            <person name="Kawai M."/>
            <person name="Futagami T."/>
            <person name="Toyoda A."/>
            <person name="Takaki Y."/>
            <person name="Nishi S."/>
            <person name="Hori S."/>
            <person name="Arai W."/>
            <person name="Tsubouchi T."/>
            <person name="Morono Y."/>
            <person name="Uchiyama I."/>
            <person name="Ito T."/>
            <person name="Fujiyama A."/>
            <person name="Inagaki F."/>
            <person name="Takami H."/>
        </authorList>
    </citation>
    <scope>NUCLEOTIDE SEQUENCE</scope>
    <source>
        <strain evidence="1">Expedition CK06-06</strain>
    </source>
</reference>
<evidence type="ECO:0000313" key="1">
    <source>
        <dbReference type="EMBL" id="GAG34872.1"/>
    </source>
</evidence>
<accession>X0XHI6</accession>
<comment type="caution">
    <text evidence="1">The sequence shown here is derived from an EMBL/GenBank/DDBJ whole genome shotgun (WGS) entry which is preliminary data.</text>
</comment>
<dbReference type="EMBL" id="BARS01046963">
    <property type="protein sequence ID" value="GAG34872.1"/>
    <property type="molecule type" value="Genomic_DNA"/>
</dbReference>
<protein>
    <recommendedName>
        <fullName evidence="2">DUF2341 domain-containing protein</fullName>
    </recommendedName>
</protein>
<proteinExistence type="predicted"/>
<sequence>MNLALTAWLGVICPLMGGGLPGQTILIVNEGAQPLHHHTAKITLTANDLGDECSPPDFGRVRFYEGQEGTEPLDFWMVEEQPGSWASFWVRIPYLATGMNWISYSCEDTGGQPYQATSFAARLLAEDAWRLALQTDPPDKETVH</sequence>
<gene>
    <name evidence="1" type="ORF">S01H1_70607</name>
</gene>
<dbReference type="AlphaFoldDB" id="X0XHI6"/>
<name>X0XHI6_9ZZZZ</name>
<organism evidence="1">
    <name type="scientific">marine sediment metagenome</name>
    <dbReference type="NCBI Taxonomy" id="412755"/>
    <lineage>
        <taxon>unclassified sequences</taxon>
        <taxon>metagenomes</taxon>
        <taxon>ecological metagenomes</taxon>
    </lineage>
</organism>